<feature type="signal peptide" evidence="1">
    <location>
        <begin position="1"/>
        <end position="19"/>
    </location>
</feature>
<evidence type="ECO:0000313" key="2">
    <source>
        <dbReference type="EMBL" id="MBW48764.1"/>
    </source>
</evidence>
<dbReference type="AlphaFoldDB" id="A0A2M4B6T1"/>
<protein>
    <submittedName>
        <fullName evidence="2">Putative secreted protein</fullName>
    </submittedName>
</protein>
<proteinExistence type="predicted"/>
<accession>A0A2M4B6T1</accession>
<sequence>MKCCAVCIQLFLYVTYTTCYRYYDSVPSQPGYPKKNFLSAATDASESDPCTAFRVSVMPNLLRMQSGWE</sequence>
<dbReference type="EMBL" id="GGFK01015443">
    <property type="protein sequence ID" value="MBW48764.1"/>
    <property type="molecule type" value="Transcribed_RNA"/>
</dbReference>
<reference evidence="2" key="1">
    <citation type="submission" date="2018-01" db="EMBL/GenBank/DDBJ databases">
        <title>An insight into the sialome of Amazonian anophelines.</title>
        <authorList>
            <person name="Ribeiro J.M."/>
            <person name="Scarpassa V."/>
            <person name="Calvo E."/>
        </authorList>
    </citation>
    <scope>NUCLEOTIDE SEQUENCE</scope>
    <source>
        <tissue evidence="2">Salivary glands</tissue>
    </source>
</reference>
<evidence type="ECO:0000256" key="1">
    <source>
        <dbReference type="SAM" id="SignalP"/>
    </source>
</evidence>
<keyword evidence="1" id="KW-0732">Signal</keyword>
<name>A0A2M4B6T1_9DIPT</name>
<feature type="chain" id="PRO_5014843995" evidence="1">
    <location>
        <begin position="20"/>
        <end position="69"/>
    </location>
</feature>
<organism evidence="2">
    <name type="scientific">Anopheles triannulatus</name>
    <dbReference type="NCBI Taxonomy" id="58253"/>
    <lineage>
        <taxon>Eukaryota</taxon>
        <taxon>Metazoa</taxon>
        <taxon>Ecdysozoa</taxon>
        <taxon>Arthropoda</taxon>
        <taxon>Hexapoda</taxon>
        <taxon>Insecta</taxon>
        <taxon>Pterygota</taxon>
        <taxon>Neoptera</taxon>
        <taxon>Endopterygota</taxon>
        <taxon>Diptera</taxon>
        <taxon>Nematocera</taxon>
        <taxon>Culicoidea</taxon>
        <taxon>Culicidae</taxon>
        <taxon>Anophelinae</taxon>
        <taxon>Anopheles</taxon>
    </lineage>
</organism>